<dbReference type="AlphaFoldDB" id="A0A8H6G9J9"/>
<evidence type="ECO:0000313" key="3">
    <source>
        <dbReference type="Proteomes" id="UP000593570"/>
    </source>
</evidence>
<comment type="caution">
    <text evidence="2">The sequence shown here is derived from an EMBL/GenBank/DDBJ whole genome shotgun (WGS) entry which is preliminary data.</text>
</comment>
<evidence type="ECO:0000256" key="1">
    <source>
        <dbReference type="SAM" id="MobiDB-lite"/>
    </source>
</evidence>
<feature type="region of interest" description="Disordered" evidence="1">
    <location>
        <begin position="1"/>
        <end position="31"/>
    </location>
</feature>
<dbReference type="Proteomes" id="UP000593570">
    <property type="component" value="Unassembled WGS sequence"/>
</dbReference>
<evidence type="ECO:0000313" key="2">
    <source>
        <dbReference type="EMBL" id="KAF6514179.1"/>
    </source>
</evidence>
<dbReference type="EMBL" id="JACDXP010000016">
    <property type="protein sequence ID" value="KAF6514179.1"/>
    <property type="molecule type" value="Genomic_DNA"/>
</dbReference>
<reference evidence="2 3" key="1">
    <citation type="journal article" date="2020" name="bioRxiv">
        <title>A chromosome-scale genome assembly for the Fusarium oxysporum strain Fo5176 to establish a model Arabidopsis-fungal pathosystem.</title>
        <authorList>
            <person name="Fokkens L."/>
            <person name="Guo L."/>
            <person name="Dora S."/>
            <person name="Wang B."/>
            <person name="Ye K."/>
            <person name="Sanchez-Rodriguez C."/>
            <person name="Croll D."/>
        </authorList>
    </citation>
    <scope>NUCLEOTIDE SEQUENCE [LARGE SCALE GENOMIC DNA]</scope>
    <source>
        <strain evidence="2 3">Fo5176</strain>
    </source>
</reference>
<organism evidence="2 3">
    <name type="scientific">Fusarium oxysporum f. sp. conglutinans</name>
    <dbReference type="NCBI Taxonomy" id="100902"/>
    <lineage>
        <taxon>Eukaryota</taxon>
        <taxon>Fungi</taxon>
        <taxon>Dikarya</taxon>
        <taxon>Ascomycota</taxon>
        <taxon>Pezizomycotina</taxon>
        <taxon>Sordariomycetes</taxon>
        <taxon>Hypocreomycetidae</taxon>
        <taxon>Hypocreales</taxon>
        <taxon>Nectriaceae</taxon>
        <taxon>Fusarium</taxon>
        <taxon>Fusarium oxysporum species complex</taxon>
    </lineage>
</organism>
<gene>
    <name evidence="2" type="ORF">HZS61_006435</name>
</gene>
<sequence length="78" mass="8513">MTAEPTTFPISVPAAIEQPQEGPQRCPTWRRPTFESRSSAAGLMESDSQSCRRITIGSGSAGGYRHVKVKEITAIHVR</sequence>
<proteinExistence type="predicted"/>
<accession>A0A8H6G9J9</accession>
<protein>
    <submittedName>
        <fullName evidence="2">Uncharacterized protein</fullName>
    </submittedName>
</protein>
<name>A0A8H6G9J9_FUSOX</name>